<feature type="compositionally biased region" description="Basic residues" evidence="1">
    <location>
        <begin position="139"/>
        <end position="150"/>
    </location>
</feature>
<dbReference type="KEGG" id="tut:107365668"/>
<protein>
    <submittedName>
        <fullName evidence="2">Uncharacterized protein</fullName>
    </submittedName>
</protein>
<dbReference type="OrthoDB" id="10506231at2759"/>
<dbReference type="HOGENOM" id="CLU_864152_0_0_1"/>
<sequence>MSFWPGKGLFVNRNKRIQKVRVIWRPPERSDTNSNGASQTEQQPNNASSVSEKTGTNGLSNDNLEPSLSVDNQDKKDVTNVDAGRTRRKRRNLKSPSDHSSNSNDQKRLNGKHENGGKGNGEINGDKNASDASNDVITIKRKLTKKRSDHKTKTSKDVIPVNNALEKGNQNGDGLIRQMDDDDDDWDGVRDSIGPMTRCSSSSSLSSSCSNHSLIKHYTNVMMNCCDNHFKEDCDNVRNKIERILKAHWKDRLNRVKEKSTALNGTLNGNSNGQPNSQPPKQAPQVNSFAFELRPARLPLNKKTWSKLRRSNQNSDWLLNSES</sequence>
<feature type="compositionally biased region" description="Basic and acidic residues" evidence="1">
    <location>
        <begin position="105"/>
        <end position="116"/>
    </location>
</feature>
<feature type="compositionally biased region" description="Polar residues" evidence="1">
    <location>
        <begin position="262"/>
        <end position="276"/>
    </location>
</feature>
<reference evidence="3" key="1">
    <citation type="submission" date="2011-08" db="EMBL/GenBank/DDBJ databases">
        <authorList>
            <person name="Rombauts S."/>
        </authorList>
    </citation>
    <scope>NUCLEOTIDE SEQUENCE</scope>
    <source>
        <strain evidence="3">London</strain>
    </source>
</reference>
<evidence type="ECO:0000313" key="3">
    <source>
        <dbReference type="Proteomes" id="UP000015104"/>
    </source>
</evidence>
<organism evidence="2 3">
    <name type="scientific">Tetranychus urticae</name>
    <name type="common">Two-spotted spider mite</name>
    <dbReference type="NCBI Taxonomy" id="32264"/>
    <lineage>
        <taxon>Eukaryota</taxon>
        <taxon>Metazoa</taxon>
        <taxon>Ecdysozoa</taxon>
        <taxon>Arthropoda</taxon>
        <taxon>Chelicerata</taxon>
        <taxon>Arachnida</taxon>
        <taxon>Acari</taxon>
        <taxon>Acariformes</taxon>
        <taxon>Trombidiformes</taxon>
        <taxon>Prostigmata</taxon>
        <taxon>Eleutherengona</taxon>
        <taxon>Raphignathae</taxon>
        <taxon>Tetranychoidea</taxon>
        <taxon>Tetranychidae</taxon>
        <taxon>Tetranychus</taxon>
    </lineage>
</organism>
<accession>T1KMB4</accession>
<dbReference type="AlphaFoldDB" id="T1KMB4"/>
<dbReference type="EnsemblMetazoa" id="tetur15g01020.1">
    <property type="protein sequence ID" value="tetur15g01020.1"/>
    <property type="gene ID" value="tetur15g01020"/>
</dbReference>
<feature type="region of interest" description="Disordered" evidence="1">
    <location>
        <begin position="262"/>
        <end position="287"/>
    </location>
</feature>
<name>T1KMB4_TETUR</name>
<dbReference type="OMA" id="DNHFKED"/>
<feature type="compositionally biased region" description="Polar residues" evidence="1">
    <location>
        <begin position="94"/>
        <end position="104"/>
    </location>
</feature>
<feature type="compositionally biased region" description="Polar residues" evidence="1">
    <location>
        <begin position="32"/>
        <end position="71"/>
    </location>
</feature>
<evidence type="ECO:0000256" key="1">
    <source>
        <dbReference type="SAM" id="MobiDB-lite"/>
    </source>
</evidence>
<dbReference type="Proteomes" id="UP000015104">
    <property type="component" value="Unassembled WGS sequence"/>
</dbReference>
<evidence type="ECO:0000313" key="2">
    <source>
        <dbReference type="EnsemblMetazoa" id="tetur15g01020.1"/>
    </source>
</evidence>
<keyword evidence="3" id="KW-1185">Reference proteome</keyword>
<reference evidence="2" key="2">
    <citation type="submission" date="2015-06" db="UniProtKB">
        <authorList>
            <consortium name="EnsemblMetazoa"/>
        </authorList>
    </citation>
    <scope>IDENTIFICATION</scope>
</reference>
<gene>
    <name evidence="2" type="primary">107365668</name>
</gene>
<feature type="region of interest" description="Disordered" evidence="1">
    <location>
        <begin position="22"/>
        <end position="157"/>
    </location>
</feature>
<dbReference type="EMBL" id="CAEY01000240">
    <property type="status" value="NOT_ANNOTATED_CDS"/>
    <property type="molecule type" value="Genomic_DNA"/>
</dbReference>
<proteinExistence type="predicted"/>